<dbReference type="AlphaFoldDB" id="A4V6S7"/>
<dbReference type="EMBL" id="AM235768">
    <property type="protein sequence ID" value="CAM96239.1"/>
    <property type="molecule type" value="Genomic_DNA"/>
</dbReference>
<reference evidence="1 2" key="1">
    <citation type="journal article" date="2007" name="ISME J.">
        <title>Sequence-based analysis of pQBR103; a representative of a unique, transfer-proficient mega plasmid resident in the microbial community of sugar beet.</title>
        <authorList>
            <person name="Tett A."/>
            <person name="Spiers A.J."/>
            <person name="Crossman L.C."/>
            <person name="Ager D."/>
            <person name="Ciric L."/>
            <person name="Dow J.M."/>
            <person name="Fry J.C."/>
            <person name="Harris D."/>
            <person name="Lilley A."/>
            <person name="Oliver A."/>
            <person name="Parkhill J."/>
            <person name="Quail M.A."/>
            <person name="Rainey P.B."/>
            <person name="Saunders N.J."/>
            <person name="Seeger K."/>
            <person name="Snyder L.A.S."/>
            <person name="Squares R."/>
            <person name="Thomas C.M."/>
            <person name="Turner S.L."/>
            <person name="Zhang X.-X."/>
            <person name="Field D."/>
            <person name="Bailey M.J."/>
        </authorList>
    </citation>
    <scope>NUCLEOTIDE SEQUENCE [LARGE SCALE GENOMIC DNA]</scope>
    <source>
        <strain evidence="1 2">SBW25</strain>
    </source>
</reference>
<geneLocation type="plasmid" evidence="1 2">
    <name>pQBR103</name>
</geneLocation>
<dbReference type="RefSeq" id="WP_011923015.1">
    <property type="nucleotide sequence ID" value="NC_009444.1"/>
</dbReference>
<proteinExistence type="predicted"/>
<dbReference type="Proteomes" id="UP000002332">
    <property type="component" value="Plasmid pQBR103"/>
</dbReference>
<sequence length="141" mass="15048">MLNGGNVLPFVAALGIHERDVKVRSSPVGVTMINAYHQAISSARQAGFALQNRLHGWAAIKEGIDTVLVSFFYIEGGQVSAQIVWSGPDPRDSMDLVAHHLNGQAGAGSELVQMLIDVYRSSGDSDTLLPMKPCPQGAVLH</sequence>
<evidence type="ECO:0000313" key="2">
    <source>
        <dbReference type="Proteomes" id="UP000002332"/>
    </source>
</evidence>
<gene>
    <name evidence="1" type="ordered locus">pQBR0207</name>
</gene>
<name>A4V6S7_PSEFS</name>
<organism evidence="1 2">
    <name type="scientific">Pseudomonas fluorescens (strain SBW25)</name>
    <dbReference type="NCBI Taxonomy" id="216595"/>
    <lineage>
        <taxon>Bacteria</taxon>
        <taxon>Pseudomonadati</taxon>
        <taxon>Pseudomonadota</taxon>
        <taxon>Gammaproteobacteria</taxon>
        <taxon>Pseudomonadales</taxon>
        <taxon>Pseudomonadaceae</taxon>
        <taxon>Pseudomonas</taxon>
    </lineage>
</organism>
<protein>
    <submittedName>
        <fullName evidence="1">Uncharacterized protein</fullName>
    </submittedName>
</protein>
<accession>A4V6S7</accession>
<keyword evidence="1" id="KW-0614">Plasmid</keyword>
<evidence type="ECO:0000313" key="1">
    <source>
        <dbReference type="EMBL" id="CAM96239.1"/>
    </source>
</evidence>